<dbReference type="GO" id="GO:0005525">
    <property type="term" value="F:GTP binding"/>
    <property type="evidence" value="ECO:0007669"/>
    <property type="project" value="UniProtKB-KW"/>
</dbReference>
<dbReference type="GO" id="GO:0061799">
    <property type="term" value="F:cyclic pyranopterin monophosphate synthase activity"/>
    <property type="evidence" value="ECO:0007669"/>
    <property type="project" value="TreeGrafter"/>
</dbReference>
<reference evidence="14 15" key="1">
    <citation type="submission" date="2022-01" db="EMBL/GenBank/DDBJ databases">
        <authorList>
            <person name="Xiong W."/>
            <person name="Schranz E."/>
        </authorList>
    </citation>
    <scope>NUCLEOTIDE SEQUENCE [LARGE SCALE GENOMIC DNA]</scope>
</reference>
<dbReference type="EMBL" id="CAKMRJ010000002">
    <property type="protein sequence ID" value="CAH1416059.1"/>
    <property type="molecule type" value="Genomic_DNA"/>
</dbReference>
<keyword evidence="9" id="KW-0411">Iron-sulfur</keyword>
<evidence type="ECO:0000313" key="14">
    <source>
        <dbReference type="EMBL" id="CAH1416059.1"/>
    </source>
</evidence>
<dbReference type="SFLD" id="SFLDS00029">
    <property type="entry name" value="Radical_SAM"/>
    <property type="match status" value="1"/>
</dbReference>
<dbReference type="GO" id="GO:0051539">
    <property type="term" value="F:4 iron, 4 sulfur cluster binding"/>
    <property type="evidence" value="ECO:0007669"/>
    <property type="project" value="UniProtKB-KW"/>
</dbReference>
<evidence type="ECO:0000259" key="13">
    <source>
        <dbReference type="PROSITE" id="PS51918"/>
    </source>
</evidence>
<keyword evidence="11" id="KW-0501">Molybdenum cofactor biosynthesis</keyword>
<accession>A0AAU9LW78</accession>
<dbReference type="AlphaFoldDB" id="A0AAU9LW78"/>
<dbReference type="CDD" id="cd21117">
    <property type="entry name" value="Twitch_MoaA"/>
    <property type="match status" value="1"/>
</dbReference>
<dbReference type="PROSITE" id="PS51918">
    <property type="entry name" value="RADICAL_SAM"/>
    <property type="match status" value="1"/>
</dbReference>
<feature type="domain" description="Radical SAM core" evidence="13">
    <location>
        <begin position="72"/>
        <end position="302"/>
    </location>
</feature>
<evidence type="ECO:0000313" key="15">
    <source>
        <dbReference type="Proteomes" id="UP001157418"/>
    </source>
</evidence>
<dbReference type="SFLD" id="SFLDG01386">
    <property type="entry name" value="main_SPASM_domain-containing"/>
    <property type="match status" value="1"/>
</dbReference>
<dbReference type="InterPro" id="IPR010505">
    <property type="entry name" value="MoaA_twitch"/>
</dbReference>
<dbReference type="InterPro" id="IPR013785">
    <property type="entry name" value="Aldolase_TIM"/>
</dbReference>
<proteinExistence type="predicted"/>
<dbReference type="GO" id="GO:0061798">
    <property type="term" value="F:GTP 3',8'-cyclase activity"/>
    <property type="evidence" value="ECO:0007669"/>
    <property type="project" value="UniProtKB-EC"/>
</dbReference>
<evidence type="ECO:0000256" key="8">
    <source>
        <dbReference type="ARBA" id="ARBA00023004"/>
    </source>
</evidence>
<keyword evidence="7" id="KW-0547">Nucleotide-binding</keyword>
<keyword evidence="8" id="KW-0408">Iron</keyword>
<evidence type="ECO:0000256" key="9">
    <source>
        <dbReference type="ARBA" id="ARBA00023014"/>
    </source>
</evidence>
<protein>
    <recommendedName>
        <fullName evidence="3">GTP 3',8-cyclase</fullName>
        <ecNumber evidence="3">4.1.99.22</ecNumber>
    </recommendedName>
</protein>
<dbReference type="InterPro" id="IPR050105">
    <property type="entry name" value="MoCo_biosynth_MoaA/MoaC"/>
</dbReference>
<dbReference type="InterPro" id="IPR058240">
    <property type="entry name" value="rSAM_sf"/>
</dbReference>
<dbReference type="InterPro" id="IPR000385">
    <property type="entry name" value="MoaA_NifB_PqqE_Fe-S-bd_CS"/>
</dbReference>
<evidence type="ECO:0000256" key="11">
    <source>
        <dbReference type="ARBA" id="ARBA00023150"/>
    </source>
</evidence>
<dbReference type="SFLD" id="SFLDG01067">
    <property type="entry name" value="SPASM/twitch_domain_containing"/>
    <property type="match status" value="1"/>
</dbReference>
<dbReference type="SUPFAM" id="SSF102114">
    <property type="entry name" value="Radical SAM enzymes"/>
    <property type="match status" value="1"/>
</dbReference>
<sequence length="371" mass="41736">MRFYLSGCSNWHLGFSRLNSAKSGIKSFIQLGSDHGQLLTTNHMESSWTRTYATMPEKIPEDDPISNMLVDSFGRQHTYLRISLTERCNLRCQYCMPAEGVELTPGSKVMSQNEIVRLASLFVHSGVNKIRLTGGEPSIRKDIEEICSQLSNLRGLKTLAMTTNGLTLARKLPKLKECGLNLLNISLDTLVPAKFEFMTRRKGHERVMESIYTAVDLGYNPVKVNCVVMRGFNDDEICDFVELTKEKPINVRFIEFMPFDGNVWNVKKLVSYAEMLDIVVRVNDIQGLKEFKITQQKLPRILQLRLLADGNLKVCLFGPSEVSLRDPILGGADDNELRQIIGAAVKRKKGSHAGMFDIAKTPNRPMIHIGG</sequence>
<comment type="catalytic activity">
    <reaction evidence="12">
        <text>GTP + AH2 + S-adenosyl-L-methionine = (8S)-3',8-cyclo-7,8-dihydroguanosine 5'-triphosphate + 5'-deoxyadenosine + L-methionine + A + H(+)</text>
        <dbReference type="Rhea" id="RHEA:49576"/>
        <dbReference type="ChEBI" id="CHEBI:13193"/>
        <dbReference type="ChEBI" id="CHEBI:15378"/>
        <dbReference type="ChEBI" id="CHEBI:17319"/>
        <dbReference type="ChEBI" id="CHEBI:17499"/>
        <dbReference type="ChEBI" id="CHEBI:37565"/>
        <dbReference type="ChEBI" id="CHEBI:57844"/>
        <dbReference type="ChEBI" id="CHEBI:59789"/>
        <dbReference type="ChEBI" id="CHEBI:131766"/>
        <dbReference type="EC" id="4.1.99.22"/>
    </reaction>
</comment>
<evidence type="ECO:0000256" key="12">
    <source>
        <dbReference type="ARBA" id="ARBA00048697"/>
    </source>
</evidence>
<keyword evidence="6" id="KW-0479">Metal-binding</keyword>
<keyword evidence="10" id="KW-0342">GTP-binding</keyword>
<organism evidence="14 15">
    <name type="scientific">Lactuca virosa</name>
    <dbReference type="NCBI Taxonomy" id="75947"/>
    <lineage>
        <taxon>Eukaryota</taxon>
        <taxon>Viridiplantae</taxon>
        <taxon>Streptophyta</taxon>
        <taxon>Embryophyta</taxon>
        <taxon>Tracheophyta</taxon>
        <taxon>Spermatophyta</taxon>
        <taxon>Magnoliopsida</taxon>
        <taxon>eudicotyledons</taxon>
        <taxon>Gunneridae</taxon>
        <taxon>Pentapetalae</taxon>
        <taxon>asterids</taxon>
        <taxon>campanulids</taxon>
        <taxon>Asterales</taxon>
        <taxon>Asteraceae</taxon>
        <taxon>Cichorioideae</taxon>
        <taxon>Cichorieae</taxon>
        <taxon>Lactucinae</taxon>
        <taxon>Lactuca</taxon>
    </lineage>
</organism>
<evidence type="ECO:0000256" key="1">
    <source>
        <dbReference type="ARBA" id="ARBA00001966"/>
    </source>
</evidence>
<evidence type="ECO:0000256" key="10">
    <source>
        <dbReference type="ARBA" id="ARBA00023134"/>
    </source>
</evidence>
<evidence type="ECO:0000256" key="7">
    <source>
        <dbReference type="ARBA" id="ARBA00022741"/>
    </source>
</evidence>
<evidence type="ECO:0000256" key="3">
    <source>
        <dbReference type="ARBA" id="ARBA00012167"/>
    </source>
</evidence>
<dbReference type="InterPro" id="IPR006638">
    <property type="entry name" value="Elp3/MiaA/NifB-like_rSAM"/>
</dbReference>
<dbReference type="GO" id="GO:0046872">
    <property type="term" value="F:metal ion binding"/>
    <property type="evidence" value="ECO:0007669"/>
    <property type="project" value="UniProtKB-KW"/>
</dbReference>
<keyword evidence="5" id="KW-0949">S-adenosyl-L-methionine</keyword>
<dbReference type="PANTHER" id="PTHR22960:SF0">
    <property type="entry name" value="MOLYBDENUM COFACTOR BIOSYNTHESIS PROTEIN 1"/>
    <property type="match status" value="1"/>
</dbReference>
<dbReference type="PROSITE" id="PS01305">
    <property type="entry name" value="MOAA_NIFB_PQQE"/>
    <property type="match status" value="1"/>
</dbReference>
<gene>
    <name evidence="14" type="ORF">LVIROSA_LOCUS3854</name>
</gene>
<dbReference type="EC" id="4.1.99.22" evidence="3"/>
<name>A0AAU9LW78_9ASTR</name>
<dbReference type="Gene3D" id="3.20.20.70">
    <property type="entry name" value="Aldolase class I"/>
    <property type="match status" value="1"/>
</dbReference>
<dbReference type="CDD" id="cd01335">
    <property type="entry name" value="Radical_SAM"/>
    <property type="match status" value="1"/>
</dbReference>
<comment type="pathway">
    <text evidence="2">Cofactor biosynthesis; molybdopterin biosynthesis.</text>
</comment>
<keyword evidence="15" id="KW-1185">Reference proteome</keyword>
<keyword evidence="4" id="KW-0004">4Fe-4S</keyword>
<comment type="cofactor">
    <cofactor evidence="1">
        <name>[4Fe-4S] cluster</name>
        <dbReference type="ChEBI" id="CHEBI:49883"/>
    </cofactor>
</comment>
<dbReference type="GO" id="GO:0006777">
    <property type="term" value="P:Mo-molybdopterin cofactor biosynthetic process"/>
    <property type="evidence" value="ECO:0007669"/>
    <property type="project" value="UniProtKB-KW"/>
</dbReference>
<evidence type="ECO:0000256" key="5">
    <source>
        <dbReference type="ARBA" id="ARBA00022691"/>
    </source>
</evidence>
<dbReference type="SMART" id="SM00729">
    <property type="entry name" value="Elp3"/>
    <property type="match status" value="1"/>
</dbReference>
<evidence type="ECO:0000256" key="4">
    <source>
        <dbReference type="ARBA" id="ARBA00022485"/>
    </source>
</evidence>
<dbReference type="Proteomes" id="UP001157418">
    <property type="component" value="Unassembled WGS sequence"/>
</dbReference>
<evidence type="ECO:0000256" key="2">
    <source>
        <dbReference type="ARBA" id="ARBA00005046"/>
    </source>
</evidence>
<comment type="caution">
    <text evidence="14">The sequence shown here is derived from an EMBL/GenBank/DDBJ whole genome shotgun (WGS) entry which is preliminary data.</text>
</comment>
<dbReference type="PANTHER" id="PTHR22960">
    <property type="entry name" value="MOLYBDOPTERIN COFACTOR SYNTHESIS PROTEIN A"/>
    <property type="match status" value="1"/>
</dbReference>
<evidence type="ECO:0000256" key="6">
    <source>
        <dbReference type="ARBA" id="ARBA00022723"/>
    </source>
</evidence>
<dbReference type="InterPro" id="IPR007197">
    <property type="entry name" value="rSAM"/>
</dbReference>
<dbReference type="Pfam" id="PF04055">
    <property type="entry name" value="Radical_SAM"/>
    <property type="match status" value="1"/>
</dbReference>